<accession>A0ABV1RY51</accession>
<dbReference type="PANTHER" id="PTHR42839">
    <property type="entry name" value="ISOCHORISMATE SYNTHASE ENTC"/>
    <property type="match status" value="1"/>
</dbReference>
<dbReference type="Gene3D" id="3.60.120.10">
    <property type="entry name" value="Anthranilate synthase"/>
    <property type="match status" value="1"/>
</dbReference>
<dbReference type="SUPFAM" id="SSF56322">
    <property type="entry name" value="ADC synthase"/>
    <property type="match status" value="1"/>
</dbReference>
<dbReference type="GO" id="GO:0008909">
    <property type="term" value="F:isochorismate synthase activity"/>
    <property type="evidence" value="ECO:0007669"/>
    <property type="project" value="UniProtKB-EC"/>
</dbReference>
<comment type="catalytic activity">
    <reaction evidence="1">
        <text>chorismate = isochorismate</text>
        <dbReference type="Rhea" id="RHEA:18985"/>
        <dbReference type="ChEBI" id="CHEBI:29748"/>
        <dbReference type="ChEBI" id="CHEBI:29780"/>
        <dbReference type="EC" id="5.4.4.2"/>
    </reaction>
</comment>
<gene>
    <name evidence="7" type="ORF">ABS362_17305</name>
</gene>
<organism evidence="7 8">
    <name type="scientific">Pontibacter populi</name>
    <dbReference type="NCBI Taxonomy" id="890055"/>
    <lineage>
        <taxon>Bacteria</taxon>
        <taxon>Pseudomonadati</taxon>
        <taxon>Bacteroidota</taxon>
        <taxon>Cytophagia</taxon>
        <taxon>Cytophagales</taxon>
        <taxon>Hymenobacteraceae</taxon>
        <taxon>Pontibacter</taxon>
    </lineage>
</organism>
<comment type="similarity">
    <text evidence="2">Belongs to the isochorismate synthase family.</text>
</comment>
<keyword evidence="4 7" id="KW-0413">Isomerase</keyword>
<dbReference type="Proteomes" id="UP001476807">
    <property type="component" value="Unassembled WGS sequence"/>
</dbReference>
<dbReference type="EMBL" id="JBEOKT010000021">
    <property type="protein sequence ID" value="MER2999313.1"/>
    <property type="molecule type" value="Genomic_DNA"/>
</dbReference>
<keyword evidence="8" id="KW-1185">Reference proteome</keyword>
<sequence>MADHAPGNTNSGTDTQKYSLEQVVTTALALQLPVAVWRFPSASGANACISFNSAIHIEQPELENSPFGFFFCPFVVGEQPTLFIKADIVHSSETGLLTFSDDVTQTQKQEFIVALQRSQSIKQNWHLHASETINQQTEAGFKDAVAEAITTINNGYMEKVVLSRTATHPLPAGFNLIAIYSLMLKNYPNGFVSLVSVPEAGTWLGASPEILVSVDTDNVFRTVALAGTQPATQGEPVGNAIWRQKEIEEQGMVERYILSCFKKLRLREYTEVGPRTIVAGNLMHLRTDFSVDLTEVDFPTLGSDMLELLHPTSAVCGLPKEPALHFIKAHEGYNRSYYSGYLGPVNSPDGTHLYVNLRCMQLLKDQAILYAGAGITGESDAEKEWQETQYKMQTMGKILSNF</sequence>
<dbReference type="RefSeq" id="WP_350414038.1">
    <property type="nucleotide sequence ID" value="NZ_JBEOKT010000021.1"/>
</dbReference>
<dbReference type="InterPro" id="IPR015890">
    <property type="entry name" value="Chorismate_C"/>
</dbReference>
<proteinExistence type="inferred from homology"/>
<dbReference type="InterPro" id="IPR004561">
    <property type="entry name" value="IsoChor_synthase"/>
</dbReference>
<evidence type="ECO:0000256" key="3">
    <source>
        <dbReference type="ARBA" id="ARBA00012824"/>
    </source>
</evidence>
<dbReference type="Pfam" id="PF00425">
    <property type="entry name" value="Chorismate_bind"/>
    <property type="match status" value="1"/>
</dbReference>
<feature type="domain" description="Chorismate-utilising enzyme C-terminal" evidence="6">
    <location>
        <begin position="139"/>
        <end position="391"/>
    </location>
</feature>
<comment type="caution">
    <text evidence="7">The sequence shown here is derived from an EMBL/GenBank/DDBJ whole genome shotgun (WGS) entry which is preliminary data.</text>
</comment>
<evidence type="ECO:0000256" key="2">
    <source>
        <dbReference type="ARBA" id="ARBA00005297"/>
    </source>
</evidence>
<dbReference type="NCBIfam" id="TIGR00543">
    <property type="entry name" value="isochor_syn"/>
    <property type="match status" value="1"/>
</dbReference>
<reference evidence="7 8" key="1">
    <citation type="submission" date="2024-06" db="EMBL/GenBank/DDBJ databases">
        <title>Pontibacter populi HYL7-15.</title>
        <authorList>
            <person name="Kim M.K."/>
        </authorList>
    </citation>
    <scope>NUCLEOTIDE SEQUENCE [LARGE SCALE GENOMIC DNA]</scope>
    <source>
        <strain evidence="7 8">HYL7-15</strain>
    </source>
</reference>
<evidence type="ECO:0000256" key="5">
    <source>
        <dbReference type="ARBA" id="ARBA00041564"/>
    </source>
</evidence>
<evidence type="ECO:0000259" key="6">
    <source>
        <dbReference type="Pfam" id="PF00425"/>
    </source>
</evidence>
<protein>
    <recommendedName>
        <fullName evidence="3">isochorismate synthase</fullName>
        <ecNumber evidence="3">5.4.4.2</ecNumber>
    </recommendedName>
    <alternativeName>
        <fullName evidence="5">Isochorismate mutase</fullName>
    </alternativeName>
</protein>
<name>A0ABV1RY51_9BACT</name>
<evidence type="ECO:0000313" key="7">
    <source>
        <dbReference type="EMBL" id="MER2999313.1"/>
    </source>
</evidence>
<dbReference type="PANTHER" id="PTHR42839:SF2">
    <property type="entry name" value="ISOCHORISMATE SYNTHASE ENTC"/>
    <property type="match status" value="1"/>
</dbReference>
<dbReference type="EC" id="5.4.4.2" evidence="3"/>
<evidence type="ECO:0000256" key="4">
    <source>
        <dbReference type="ARBA" id="ARBA00023235"/>
    </source>
</evidence>
<dbReference type="InterPro" id="IPR005801">
    <property type="entry name" value="ADC_synthase"/>
</dbReference>
<evidence type="ECO:0000256" key="1">
    <source>
        <dbReference type="ARBA" id="ARBA00000799"/>
    </source>
</evidence>
<evidence type="ECO:0000313" key="8">
    <source>
        <dbReference type="Proteomes" id="UP001476807"/>
    </source>
</evidence>